<dbReference type="GO" id="GO:0000976">
    <property type="term" value="F:transcription cis-regulatory region binding"/>
    <property type="evidence" value="ECO:0007669"/>
    <property type="project" value="TreeGrafter"/>
</dbReference>
<dbReference type="Pfam" id="PF00072">
    <property type="entry name" value="Response_reg"/>
    <property type="match status" value="1"/>
</dbReference>
<dbReference type="InterPro" id="IPR036388">
    <property type="entry name" value="WH-like_DNA-bd_sf"/>
</dbReference>
<sequence length="265" mass="29473">MYRLYVVEDDASLRALLAENLVRYGYEVQTSRDEDFPALDRVVREFDPHLILLDINLPFYDGFFWARRFRLFTRAPILFLSVRGDPMDTVRALENGGDDYLVKPFHLDVLLAKVEALLRRAYGELAGVQHSMPSYGGLTVRVDRQEALYGDRRVSLTPTETRLLAALLMARGAPVSRDELMFAAWDNAEFLEDNTLTVNVARLRLKLAELGLEGALRTVRGFGYRIALSGEEDANAGRGKFRGSAGRKAGGGAVAGEGRKADAGD</sequence>
<feature type="compositionally biased region" description="Low complexity" evidence="8">
    <location>
        <begin position="236"/>
        <end position="247"/>
    </location>
</feature>
<organism evidence="11 12">
    <name type="scientific">Brockia lithotrophica</name>
    <dbReference type="NCBI Taxonomy" id="933949"/>
    <lineage>
        <taxon>Bacteria</taxon>
        <taxon>Bacillati</taxon>
        <taxon>Bacillota</taxon>
        <taxon>Bacilli</taxon>
        <taxon>Bacillales</taxon>
        <taxon>Bacillales Family X. Incertae Sedis</taxon>
        <taxon>Brockia</taxon>
    </lineage>
</organism>
<feature type="modified residue" description="4-aspartylphosphate" evidence="6">
    <location>
        <position position="54"/>
    </location>
</feature>
<protein>
    <submittedName>
        <fullName evidence="11">Two-component response regulator YvcP</fullName>
    </submittedName>
</protein>
<dbReference type="SMART" id="SM00862">
    <property type="entry name" value="Trans_reg_C"/>
    <property type="match status" value="1"/>
</dbReference>
<keyword evidence="4 7" id="KW-0238">DNA-binding</keyword>
<keyword evidence="3" id="KW-0805">Transcription regulation</keyword>
<dbReference type="PROSITE" id="PS50110">
    <property type="entry name" value="RESPONSE_REGULATORY"/>
    <property type="match status" value="1"/>
</dbReference>
<accession>A0A2T5G8R2</accession>
<dbReference type="SMART" id="SM00448">
    <property type="entry name" value="REC"/>
    <property type="match status" value="1"/>
</dbReference>
<evidence type="ECO:0000256" key="6">
    <source>
        <dbReference type="PROSITE-ProRule" id="PRU00169"/>
    </source>
</evidence>
<evidence type="ECO:0000259" key="10">
    <source>
        <dbReference type="PROSITE" id="PS51755"/>
    </source>
</evidence>
<gene>
    <name evidence="11" type="ORF">BLITH_0762</name>
</gene>
<evidence type="ECO:0000256" key="8">
    <source>
        <dbReference type="SAM" id="MobiDB-lite"/>
    </source>
</evidence>
<keyword evidence="1 6" id="KW-0597">Phosphoprotein</keyword>
<feature type="DNA-binding region" description="OmpR/PhoB-type" evidence="7">
    <location>
        <begin position="130"/>
        <end position="228"/>
    </location>
</feature>
<evidence type="ECO:0000256" key="7">
    <source>
        <dbReference type="PROSITE-ProRule" id="PRU01091"/>
    </source>
</evidence>
<dbReference type="InterPro" id="IPR001867">
    <property type="entry name" value="OmpR/PhoB-type_DNA-bd"/>
</dbReference>
<dbReference type="GO" id="GO:0000156">
    <property type="term" value="F:phosphorelay response regulator activity"/>
    <property type="evidence" value="ECO:0007669"/>
    <property type="project" value="TreeGrafter"/>
</dbReference>
<evidence type="ECO:0000256" key="2">
    <source>
        <dbReference type="ARBA" id="ARBA00023012"/>
    </source>
</evidence>
<evidence type="ECO:0000256" key="1">
    <source>
        <dbReference type="ARBA" id="ARBA00022553"/>
    </source>
</evidence>
<dbReference type="PANTHER" id="PTHR48111">
    <property type="entry name" value="REGULATOR OF RPOS"/>
    <property type="match status" value="1"/>
</dbReference>
<dbReference type="Gene3D" id="6.10.250.690">
    <property type="match status" value="1"/>
</dbReference>
<evidence type="ECO:0000313" key="12">
    <source>
        <dbReference type="Proteomes" id="UP000244016"/>
    </source>
</evidence>
<dbReference type="SUPFAM" id="SSF52172">
    <property type="entry name" value="CheY-like"/>
    <property type="match status" value="1"/>
</dbReference>
<dbReference type="InterPro" id="IPR011006">
    <property type="entry name" value="CheY-like_superfamily"/>
</dbReference>
<dbReference type="GO" id="GO:0005829">
    <property type="term" value="C:cytosol"/>
    <property type="evidence" value="ECO:0007669"/>
    <property type="project" value="TreeGrafter"/>
</dbReference>
<proteinExistence type="predicted"/>
<dbReference type="PANTHER" id="PTHR48111:SF43">
    <property type="entry name" value="STAGE 0 SPORULATION PROTEIN A HOMOLOG"/>
    <property type="match status" value="1"/>
</dbReference>
<feature type="region of interest" description="Disordered" evidence="8">
    <location>
        <begin position="235"/>
        <end position="265"/>
    </location>
</feature>
<dbReference type="SUPFAM" id="SSF46894">
    <property type="entry name" value="C-terminal effector domain of the bipartite response regulators"/>
    <property type="match status" value="1"/>
</dbReference>
<evidence type="ECO:0000313" key="11">
    <source>
        <dbReference type="EMBL" id="PTQ52583.1"/>
    </source>
</evidence>
<dbReference type="InterPro" id="IPR016032">
    <property type="entry name" value="Sig_transdc_resp-reg_C-effctor"/>
</dbReference>
<dbReference type="GO" id="GO:0032993">
    <property type="term" value="C:protein-DNA complex"/>
    <property type="evidence" value="ECO:0007669"/>
    <property type="project" value="TreeGrafter"/>
</dbReference>
<dbReference type="InterPro" id="IPR001789">
    <property type="entry name" value="Sig_transdc_resp-reg_receiver"/>
</dbReference>
<dbReference type="Pfam" id="PF00486">
    <property type="entry name" value="Trans_reg_C"/>
    <property type="match status" value="1"/>
</dbReference>
<evidence type="ECO:0000256" key="3">
    <source>
        <dbReference type="ARBA" id="ARBA00023015"/>
    </source>
</evidence>
<dbReference type="PROSITE" id="PS51755">
    <property type="entry name" value="OMPR_PHOB"/>
    <property type="match status" value="1"/>
</dbReference>
<dbReference type="Gene3D" id="1.10.10.10">
    <property type="entry name" value="Winged helix-like DNA-binding domain superfamily/Winged helix DNA-binding domain"/>
    <property type="match status" value="1"/>
</dbReference>
<dbReference type="InterPro" id="IPR039420">
    <property type="entry name" value="WalR-like"/>
</dbReference>
<evidence type="ECO:0000256" key="5">
    <source>
        <dbReference type="ARBA" id="ARBA00023163"/>
    </source>
</evidence>
<dbReference type="GO" id="GO:0006355">
    <property type="term" value="P:regulation of DNA-templated transcription"/>
    <property type="evidence" value="ECO:0007669"/>
    <property type="project" value="InterPro"/>
</dbReference>
<name>A0A2T5G8R2_9BACL</name>
<reference evidence="11 12" key="1">
    <citation type="submission" date="2017-08" db="EMBL/GenBank/DDBJ databases">
        <title>Burning lignite coal seam in the remote Altai Mountains harbors a hydrogen-driven thermophilic microbial community.</title>
        <authorList>
            <person name="Kadnikov V.V."/>
            <person name="Mardanov A.V."/>
            <person name="Ivasenko D."/>
            <person name="Beletsky A.V."/>
            <person name="Karnachuk O.V."/>
            <person name="Ravin N.V."/>
        </authorList>
    </citation>
    <scope>NUCLEOTIDE SEQUENCE [LARGE SCALE GENOMIC DNA]</scope>
    <source>
        <strain evidence="11">AL31</strain>
    </source>
</reference>
<feature type="domain" description="OmpR/PhoB-type" evidence="10">
    <location>
        <begin position="130"/>
        <end position="228"/>
    </location>
</feature>
<evidence type="ECO:0000259" key="9">
    <source>
        <dbReference type="PROSITE" id="PS50110"/>
    </source>
</evidence>
<feature type="domain" description="Response regulatory" evidence="9">
    <location>
        <begin position="3"/>
        <end position="118"/>
    </location>
</feature>
<keyword evidence="2" id="KW-0902">Two-component regulatory system</keyword>
<comment type="caution">
    <text evidence="11">The sequence shown here is derived from an EMBL/GenBank/DDBJ whole genome shotgun (WGS) entry which is preliminary data.</text>
</comment>
<dbReference type="Proteomes" id="UP000244016">
    <property type="component" value="Unassembled WGS sequence"/>
</dbReference>
<dbReference type="EMBL" id="PEBW01000002">
    <property type="protein sequence ID" value="PTQ52583.1"/>
    <property type="molecule type" value="Genomic_DNA"/>
</dbReference>
<dbReference type="CDD" id="cd00383">
    <property type="entry name" value="trans_reg_C"/>
    <property type="match status" value="1"/>
</dbReference>
<evidence type="ECO:0000256" key="4">
    <source>
        <dbReference type="ARBA" id="ARBA00023125"/>
    </source>
</evidence>
<dbReference type="Gene3D" id="3.40.50.2300">
    <property type="match status" value="1"/>
</dbReference>
<dbReference type="AlphaFoldDB" id="A0A2T5G8R2"/>
<keyword evidence="5" id="KW-0804">Transcription</keyword>